<dbReference type="PATRIC" id="fig|1244869.3.peg.2070"/>
<keyword evidence="2" id="KW-1185">Reference proteome</keyword>
<dbReference type="OrthoDB" id="7349683at2"/>
<reference evidence="1 2" key="1">
    <citation type="journal article" date="2014" name="Genome Announc.">
        <title>Draft Genome Sequence of Magnetospirillum sp. Strain SO-1, a Freshwater Magnetotactic Bacterium Isolated from the Ol'khovka River, Russia.</title>
        <authorList>
            <person name="Grouzdev D.S."/>
            <person name="Dziuba M.V."/>
            <person name="Sukhacheva M.S."/>
            <person name="Mardanov A.V."/>
            <person name="Beletskiy A.V."/>
            <person name="Kuznetsov B.B."/>
            <person name="Skryabin K.G."/>
        </authorList>
    </citation>
    <scope>NUCLEOTIDE SEQUENCE [LARGE SCALE GENOMIC DNA]</scope>
    <source>
        <strain evidence="1 2">SO-1</strain>
    </source>
</reference>
<sequence>MAKPEIFRINLNDSDADSTFRRFTAAICGETGHGRHAVLTYGADGPRCLLQNSGRCLDADTPWRMTRDVLFPVLTFDDGIEWVALFPMDDWQMRCDAALQSSFTDERGRSWSRLLADELLTELPGVSHLIVSR</sequence>
<evidence type="ECO:0000313" key="1">
    <source>
        <dbReference type="EMBL" id="EME70049.1"/>
    </source>
</evidence>
<dbReference type="AlphaFoldDB" id="M3AC29"/>
<dbReference type="EMBL" id="AONQ01000023">
    <property type="protein sequence ID" value="EME70049.1"/>
    <property type="molecule type" value="Genomic_DNA"/>
</dbReference>
<protein>
    <submittedName>
        <fullName evidence="1">Uncharacterized protein</fullName>
    </submittedName>
</protein>
<organism evidence="1 2">
    <name type="scientific">Paramagnetospirillum caucaseum</name>
    <dbReference type="NCBI Taxonomy" id="1244869"/>
    <lineage>
        <taxon>Bacteria</taxon>
        <taxon>Pseudomonadati</taxon>
        <taxon>Pseudomonadota</taxon>
        <taxon>Alphaproteobacteria</taxon>
        <taxon>Rhodospirillales</taxon>
        <taxon>Magnetospirillaceae</taxon>
        <taxon>Paramagnetospirillum</taxon>
    </lineage>
</organism>
<dbReference type="Proteomes" id="UP000011744">
    <property type="component" value="Unassembled WGS sequence"/>
</dbReference>
<accession>M3AC29</accession>
<dbReference type="RefSeq" id="WP_008617014.1">
    <property type="nucleotide sequence ID" value="NZ_AONQ01000023.1"/>
</dbReference>
<dbReference type="STRING" id="1244869.H261_10219"/>
<name>M3AC29_9PROT</name>
<evidence type="ECO:0000313" key="2">
    <source>
        <dbReference type="Proteomes" id="UP000011744"/>
    </source>
</evidence>
<gene>
    <name evidence="1" type="ORF">H261_10219</name>
</gene>
<proteinExistence type="predicted"/>
<comment type="caution">
    <text evidence="1">The sequence shown here is derived from an EMBL/GenBank/DDBJ whole genome shotgun (WGS) entry which is preliminary data.</text>
</comment>